<keyword evidence="2" id="KW-0238">DNA-binding</keyword>
<dbReference type="Gene3D" id="3.40.50.2300">
    <property type="match status" value="1"/>
</dbReference>
<dbReference type="EMBL" id="JBHLUH010000105">
    <property type="protein sequence ID" value="MFC0534247.1"/>
    <property type="molecule type" value="Genomic_DNA"/>
</dbReference>
<gene>
    <name evidence="6" type="ORF">ACFFIA_42335</name>
</gene>
<dbReference type="SUPFAM" id="SSF52172">
    <property type="entry name" value="CheY-like"/>
    <property type="match status" value="1"/>
</dbReference>
<organism evidence="6 7">
    <name type="scientific">Phytohabitans kaempferiae</name>
    <dbReference type="NCBI Taxonomy" id="1620943"/>
    <lineage>
        <taxon>Bacteria</taxon>
        <taxon>Bacillati</taxon>
        <taxon>Actinomycetota</taxon>
        <taxon>Actinomycetes</taxon>
        <taxon>Micromonosporales</taxon>
        <taxon>Micromonosporaceae</taxon>
    </lineage>
</organism>
<dbReference type="SMART" id="SM00421">
    <property type="entry name" value="HTH_LUXR"/>
    <property type="match status" value="1"/>
</dbReference>
<proteinExistence type="predicted"/>
<feature type="domain" description="Response regulatory" evidence="5">
    <location>
        <begin position="3"/>
        <end position="119"/>
    </location>
</feature>
<evidence type="ECO:0000259" key="4">
    <source>
        <dbReference type="PROSITE" id="PS50043"/>
    </source>
</evidence>
<keyword evidence="1 3" id="KW-0597">Phosphoprotein</keyword>
<reference evidence="6 7" key="1">
    <citation type="submission" date="2024-09" db="EMBL/GenBank/DDBJ databases">
        <authorList>
            <person name="Sun Q."/>
            <person name="Mori K."/>
        </authorList>
    </citation>
    <scope>NUCLEOTIDE SEQUENCE [LARGE SCALE GENOMIC DNA]</scope>
    <source>
        <strain evidence="6 7">TBRC 3947</strain>
    </source>
</reference>
<sequence length="213" mass="22710">MIRVLLADDHPLVRQGLRAVFDTVTDIDVAGEASDGHQALRQAVELQPDVIVMDLQLPGLHGIDATRQIQTQVPHAAVLVLTMFEDDATVFAAVQAGALGYLVKGADAADIIAAVRAAASGQPIFGAALASRLRTWFATPPTQNIPFPQLTPRERDILDHLAAGLTNAQIGQRLHLSSKTVANNITAILAKLHLTQRSQAIIQARDAGLGRPH</sequence>
<dbReference type="PRINTS" id="PR00038">
    <property type="entry name" value="HTHLUXR"/>
</dbReference>
<feature type="modified residue" description="4-aspartylphosphate" evidence="3">
    <location>
        <position position="54"/>
    </location>
</feature>
<feature type="domain" description="HTH luxR-type" evidence="4">
    <location>
        <begin position="143"/>
        <end position="208"/>
    </location>
</feature>
<dbReference type="Proteomes" id="UP001589867">
    <property type="component" value="Unassembled WGS sequence"/>
</dbReference>
<dbReference type="PROSITE" id="PS50110">
    <property type="entry name" value="RESPONSE_REGULATORY"/>
    <property type="match status" value="1"/>
</dbReference>
<dbReference type="PANTHER" id="PTHR43214">
    <property type="entry name" value="TWO-COMPONENT RESPONSE REGULATOR"/>
    <property type="match status" value="1"/>
</dbReference>
<evidence type="ECO:0000313" key="7">
    <source>
        <dbReference type="Proteomes" id="UP001589867"/>
    </source>
</evidence>
<dbReference type="InterPro" id="IPR000792">
    <property type="entry name" value="Tscrpt_reg_LuxR_C"/>
</dbReference>
<evidence type="ECO:0000256" key="3">
    <source>
        <dbReference type="PROSITE-ProRule" id="PRU00169"/>
    </source>
</evidence>
<evidence type="ECO:0000259" key="5">
    <source>
        <dbReference type="PROSITE" id="PS50110"/>
    </source>
</evidence>
<dbReference type="PANTHER" id="PTHR43214:SF43">
    <property type="entry name" value="TWO-COMPONENT RESPONSE REGULATOR"/>
    <property type="match status" value="1"/>
</dbReference>
<evidence type="ECO:0000313" key="6">
    <source>
        <dbReference type="EMBL" id="MFC0534247.1"/>
    </source>
</evidence>
<dbReference type="SMART" id="SM00448">
    <property type="entry name" value="REC"/>
    <property type="match status" value="1"/>
</dbReference>
<comment type="caution">
    <text evidence="6">The sequence shown here is derived from an EMBL/GenBank/DDBJ whole genome shotgun (WGS) entry which is preliminary data.</text>
</comment>
<dbReference type="CDD" id="cd06170">
    <property type="entry name" value="LuxR_C_like"/>
    <property type="match status" value="1"/>
</dbReference>
<dbReference type="Pfam" id="PF00196">
    <property type="entry name" value="GerE"/>
    <property type="match status" value="1"/>
</dbReference>
<dbReference type="InterPro" id="IPR016032">
    <property type="entry name" value="Sig_transdc_resp-reg_C-effctor"/>
</dbReference>
<dbReference type="InterPro" id="IPR001789">
    <property type="entry name" value="Sig_transdc_resp-reg_receiver"/>
</dbReference>
<dbReference type="InterPro" id="IPR011006">
    <property type="entry name" value="CheY-like_superfamily"/>
</dbReference>
<dbReference type="CDD" id="cd17535">
    <property type="entry name" value="REC_NarL-like"/>
    <property type="match status" value="1"/>
</dbReference>
<dbReference type="InterPro" id="IPR039420">
    <property type="entry name" value="WalR-like"/>
</dbReference>
<dbReference type="SUPFAM" id="SSF46894">
    <property type="entry name" value="C-terminal effector domain of the bipartite response regulators"/>
    <property type="match status" value="1"/>
</dbReference>
<accession>A0ABV6MHP1</accession>
<dbReference type="Pfam" id="PF00072">
    <property type="entry name" value="Response_reg"/>
    <property type="match status" value="1"/>
</dbReference>
<evidence type="ECO:0000256" key="2">
    <source>
        <dbReference type="ARBA" id="ARBA00023125"/>
    </source>
</evidence>
<protein>
    <submittedName>
        <fullName evidence="6">Response regulator</fullName>
    </submittedName>
</protein>
<dbReference type="InterPro" id="IPR058245">
    <property type="entry name" value="NreC/VraR/RcsB-like_REC"/>
</dbReference>
<dbReference type="PROSITE" id="PS00622">
    <property type="entry name" value="HTH_LUXR_1"/>
    <property type="match status" value="1"/>
</dbReference>
<evidence type="ECO:0000256" key="1">
    <source>
        <dbReference type="ARBA" id="ARBA00022553"/>
    </source>
</evidence>
<name>A0ABV6MHP1_9ACTN</name>
<keyword evidence="7" id="KW-1185">Reference proteome</keyword>
<dbReference type="RefSeq" id="WP_377262916.1">
    <property type="nucleotide sequence ID" value="NZ_JBHLUH010000105.1"/>
</dbReference>
<dbReference type="PROSITE" id="PS50043">
    <property type="entry name" value="HTH_LUXR_2"/>
    <property type="match status" value="1"/>
</dbReference>